<dbReference type="Proteomes" id="UP000719412">
    <property type="component" value="Unassembled WGS sequence"/>
</dbReference>
<name>A0A8J6HNS4_TENMO</name>
<protein>
    <submittedName>
        <fullName evidence="1">Uncharacterized protein</fullName>
    </submittedName>
</protein>
<evidence type="ECO:0000313" key="2">
    <source>
        <dbReference type="Proteomes" id="UP000719412"/>
    </source>
</evidence>
<evidence type="ECO:0000313" key="1">
    <source>
        <dbReference type="EMBL" id="KAH0818039.1"/>
    </source>
</evidence>
<dbReference type="EMBL" id="JABDTM020018414">
    <property type="protein sequence ID" value="KAH0818039.1"/>
    <property type="molecule type" value="Genomic_DNA"/>
</dbReference>
<proteinExistence type="predicted"/>
<dbReference type="AlphaFoldDB" id="A0A8J6HNS4"/>
<reference evidence="1" key="1">
    <citation type="journal article" date="2020" name="J Insects Food Feed">
        <title>The yellow mealworm (Tenebrio molitor) genome: a resource for the emerging insects as food and feed industry.</title>
        <authorList>
            <person name="Eriksson T."/>
            <person name="Andere A."/>
            <person name="Kelstrup H."/>
            <person name="Emery V."/>
            <person name="Picard C."/>
        </authorList>
    </citation>
    <scope>NUCLEOTIDE SEQUENCE</scope>
    <source>
        <strain evidence="1">Stoneville</strain>
        <tissue evidence="1">Whole head</tissue>
    </source>
</reference>
<reference evidence="1" key="2">
    <citation type="submission" date="2021-08" db="EMBL/GenBank/DDBJ databases">
        <authorList>
            <person name="Eriksson T."/>
        </authorList>
    </citation>
    <scope>NUCLEOTIDE SEQUENCE</scope>
    <source>
        <strain evidence="1">Stoneville</strain>
        <tissue evidence="1">Whole head</tissue>
    </source>
</reference>
<organism evidence="1 2">
    <name type="scientific">Tenebrio molitor</name>
    <name type="common">Yellow mealworm beetle</name>
    <dbReference type="NCBI Taxonomy" id="7067"/>
    <lineage>
        <taxon>Eukaryota</taxon>
        <taxon>Metazoa</taxon>
        <taxon>Ecdysozoa</taxon>
        <taxon>Arthropoda</taxon>
        <taxon>Hexapoda</taxon>
        <taxon>Insecta</taxon>
        <taxon>Pterygota</taxon>
        <taxon>Neoptera</taxon>
        <taxon>Endopterygota</taxon>
        <taxon>Coleoptera</taxon>
        <taxon>Polyphaga</taxon>
        <taxon>Cucujiformia</taxon>
        <taxon>Tenebrionidae</taxon>
        <taxon>Tenebrio</taxon>
    </lineage>
</organism>
<sequence>MGVGQRALRNFETLDLEVCIVDKSGGEKTFYILAVINQMAKKSFTLNTLRTTYVDSKIGNDRRTDQAGQCRRDLRKFHENTTFFASGNRRRPRNYSANFNGSAHGFLNPHQPARSATKTTSEIGDALMGALGEELLIRLKLNDAIKSLHIIQVRQQFIKHGMIPAGLLRHRDHIVPAPGGGVISAIGVWRLRRRRRFVKSRLITANVNDVAFANKSHLIRHYVEDVCSYSYGKETPLIMQRRAADKYSTKKGQGESRPRKHRFQLKAANQSARLSYQFHVRLDFSSFSDSTANVCPTIEWADTCTSGTAPPPFLTLPCDYPR</sequence>
<gene>
    <name evidence="1" type="ORF">GEV33_004753</name>
</gene>
<comment type="caution">
    <text evidence="1">The sequence shown here is derived from an EMBL/GenBank/DDBJ whole genome shotgun (WGS) entry which is preliminary data.</text>
</comment>
<keyword evidence="2" id="KW-1185">Reference proteome</keyword>
<accession>A0A8J6HNS4</accession>